<protein>
    <submittedName>
        <fullName evidence="1">OLC1v1029641C5</fullName>
    </submittedName>
</protein>
<organism evidence="1 2">
    <name type="scientific">Oldenlandia corymbosa var. corymbosa</name>
    <dbReference type="NCBI Taxonomy" id="529605"/>
    <lineage>
        <taxon>Eukaryota</taxon>
        <taxon>Viridiplantae</taxon>
        <taxon>Streptophyta</taxon>
        <taxon>Embryophyta</taxon>
        <taxon>Tracheophyta</taxon>
        <taxon>Spermatophyta</taxon>
        <taxon>Magnoliopsida</taxon>
        <taxon>eudicotyledons</taxon>
        <taxon>Gunneridae</taxon>
        <taxon>Pentapetalae</taxon>
        <taxon>asterids</taxon>
        <taxon>lamiids</taxon>
        <taxon>Gentianales</taxon>
        <taxon>Rubiaceae</taxon>
        <taxon>Rubioideae</taxon>
        <taxon>Spermacoceae</taxon>
        <taxon>Hedyotis-Oldenlandia complex</taxon>
        <taxon>Oldenlandia</taxon>
    </lineage>
</organism>
<name>A0AAV1CHN7_OLDCO</name>
<evidence type="ECO:0000313" key="1">
    <source>
        <dbReference type="EMBL" id="CAI9094007.1"/>
    </source>
</evidence>
<evidence type="ECO:0000313" key="2">
    <source>
        <dbReference type="Proteomes" id="UP001161247"/>
    </source>
</evidence>
<sequence>MFDVQVDVIRVALIAGEFKGVKNLHSETGYMGGNNEVGQSLEITKVYTTNLISDLKNIHSNKKAFNAIRRLTFALFMFNK</sequence>
<reference evidence="1" key="1">
    <citation type="submission" date="2023-03" db="EMBL/GenBank/DDBJ databases">
        <authorList>
            <person name="Julca I."/>
        </authorList>
    </citation>
    <scope>NUCLEOTIDE SEQUENCE</scope>
</reference>
<dbReference type="AlphaFoldDB" id="A0AAV1CHN7"/>
<accession>A0AAV1CHN7</accession>
<proteinExistence type="predicted"/>
<gene>
    <name evidence="1" type="ORF">OLC1_LOCUS5283</name>
</gene>
<keyword evidence="2" id="KW-1185">Reference proteome</keyword>
<dbReference type="EMBL" id="OX459119">
    <property type="protein sequence ID" value="CAI9094007.1"/>
    <property type="molecule type" value="Genomic_DNA"/>
</dbReference>
<dbReference type="Proteomes" id="UP001161247">
    <property type="component" value="Chromosome 2"/>
</dbReference>